<evidence type="ECO:0000259" key="2">
    <source>
        <dbReference type="Pfam" id="PF13478"/>
    </source>
</evidence>
<accession>A0A1H1JRE6</accession>
<organism evidence="3 4">
    <name type="scientific">Paraburkholderia fungorum</name>
    <dbReference type="NCBI Taxonomy" id="134537"/>
    <lineage>
        <taxon>Bacteria</taxon>
        <taxon>Pseudomonadati</taxon>
        <taxon>Pseudomonadota</taxon>
        <taxon>Betaproteobacteria</taxon>
        <taxon>Burkholderiales</taxon>
        <taxon>Burkholderiaceae</taxon>
        <taxon>Paraburkholderia</taxon>
    </lineage>
</organism>
<sequence>MMQTVDLEVLEAAARWLKTGHRVMLVTVVKTWGSSPRPEGAMLAVRDDGIVVGSVSGGCIEDDLIVRLAASDASQWKAPELVRYGLSAEEAHRFGLPCGGTIELVLEPLGSNSKIENVRTAIQNGQLLLRTLSMTTGVVKLRAATAKDSLSFDGHHLSTVHGPQHRMLVIGAGQLSRYLCQIATGLDYQITVCNPRVEYTSTWDVPGTTLVHTMPDDTVQSMRPDTRSAVMTLTHDPKLDDLALMEALKTPAFYVGALGSRRNNAARRERLKEFDVTEPQLARLRGPAGLYIGSRTPPEIALSILAEVTAARNGVTVPSTMRVGEAKAGAISDDARSRAVPARVSPNSDYFVVDRRQSG</sequence>
<evidence type="ECO:0000313" key="4">
    <source>
        <dbReference type="Proteomes" id="UP000183487"/>
    </source>
</evidence>
<feature type="domain" description="XdhC Rossmann" evidence="2">
    <location>
        <begin position="167"/>
        <end position="308"/>
    </location>
</feature>
<dbReference type="InterPro" id="IPR027051">
    <property type="entry name" value="XdhC_Rossmann_dom"/>
</dbReference>
<dbReference type="AlphaFoldDB" id="A0A1H1JRE6"/>
<reference evidence="4" key="1">
    <citation type="submission" date="2016-10" db="EMBL/GenBank/DDBJ databases">
        <authorList>
            <person name="Varghese N."/>
        </authorList>
    </citation>
    <scope>NUCLEOTIDE SEQUENCE [LARGE SCALE GENOMIC DNA]</scope>
    <source>
        <strain evidence="4">GAS106B</strain>
    </source>
</reference>
<feature type="domain" description="XdhC- CoxI" evidence="1">
    <location>
        <begin position="16"/>
        <end position="85"/>
    </location>
</feature>
<evidence type="ECO:0000313" key="3">
    <source>
        <dbReference type="EMBL" id="SDR52518.1"/>
    </source>
</evidence>
<dbReference type="Pfam" id="PF02625">
    <property type="entry name" value="XdhC_CoxI"/>
    <property type="match status" value="1"/>
</dbReference>
<dbReference type="Proteomes" id="UP000183487">
    <property type="component" value="Unassembled WGS sequence"/>
</dbReference>
<keyword evidence="4" id="KW-1185">Reference proteome</keyword>
<protein>
    <submittedName>
        <fullName evidence="3">Xanthine dehydrogenase accessory factor</fullName>
    </submittedName>
</protein>
<proteinExistence type="predicted"/>
<dbReference type="PANTHER" id="PTHR30388">
    <property type="entry name" value="ALDEHYDE OXIDOREDUCTASE MOLYBDENUM COFACTOR ASSEMBLY PROTEIN"/>
    <property type="match status" value="1"/>
</dbReference>
<name>A0A1H1JRE6_9BURK</name>
<dbReference type="InterPro" id="IPR003777">
    <property type="entry name" value="XdhC_CoxI"/>
</dbReference>
<dbReference type="Pfam" id="PF13478">
    <property type="entry name" value="XdhC_C"/>
    <property type="match status" value="1"/>
</dbReference>
<evidence type="ECO:0000259" key="1">
    <source>
        <dbReference type="Pfam" id="PF02625"/>
    </source>
</evidence>
<dbReference type="Gene3D" id="3.40.50.720">
    <property type="entry name" value="NAD(P)-binding Rossmann-like Domain"/>
    <property type="match status" value="1"/>
</dbReference>
<dbReference type="InterPro" id="IPR052698">
    <property type="entry name" value="MoCofactor_Util/Proc"/>
</dbReference>
<dbReference type="PANTHER" id="PTHR30388:SF4">
    <property type="entry name" value="MOLYBDENUM COFACTOR INSERTION CHAPERONE PAOD"/>
    <property type="match status" value="1"/>
</dbReference>
<gene>
    <name evidence="3" type="ORF">SAMN05443245_7213</name>
</gene>
<dbReference type="EMBL" id="FNKP01000003">
    <property type="protein sequence ID" value="SDR52518.1"/>
    <property type="molecule type" value="Genomic_DNA"/>
</dbReference>